<dbReference type="Gene3D" id="1.20.120.610">
    <property type="entry name" value="lithium bound rotor ring of v- atpase"/>
    <property type="match status" value="1"/>
</dbReference>
<feature type="signal peptide" evidence="9">
    <location>
        <begin position="1"/>
        <end position="20"/>
    </location>
</feature>
<feature type="transmembrane region" description="Helical" evidence="8">
    <location>
        <begin position="90"/>
        <end position="109"/>
    </location>
</feature>
<name>A0A7V2AVK1_UNCEI</name>
<comment type="caution">
    <text evidence="11">The sequence shown here is derived from an EMBL/GenBank/DDBJ whole genome shotgun (WGS) entry which is preliminary data.</text>
</comment>
<protein>
    <submittedName>
        <fullName evidence="11">V-type ATP synthase subunit K</fullName>
    </submittedName>
</protein>
<evidence type="ECO:0000259" key="10">
    <source>
        <dbReference type="Pfam" id="PF00137"/>
    </source>
</evidence>
<keyword evidence="6" id="KW-0406">Ion transport</keyword>
<feature type="transmembrane region" description="Helical" evidence="8">
    <location>
        <begin position="129"/>
        <end position="151"/>
    </location>
</feature>
<evidence type="ECO:0000256" key="2">
    <source>
        <dbReference type="ARBA" id="ARBA00007296"/>
    </source>
</evidence>
<dbReference type="CDD" id="cd18180">
    <property type="entry name" value="ATP-synt_Vo_Ao_c_NTPK_rpt2"/>
    <property type="match status" value="1"/>
</dbReference>
<dbReference type="FunFam" id="1.20.120.610:FF:000005">
    <property type="entry name" value="V-type sodium ATPase subunit K"/>
    <property type="match status" value="1"/>
</dbReference>
<dbReference type="GO" id="GO:0033177">
    <property type="term" value="C:proton-transporting two-sector ATPase complex, proton-transporting domain"/>
    <property type="evidence" value="ECO:0007669"/>
    <property type="project" value="InterPro"/>
</dbReference>
<dbReference type="SUPFAM" id="SSF81333">
    <property type="entry name" value="F1F0 ATP synthase subunit C"/>
    <property type="match status" value="2"/>
</dbReference>
<keyword evidence="9" id="KW-0732">Signal</keyword>
<comment type="similarity">
    <text evidence="2">Belongs to the V-ATPase proteolipid subunit family.</text>
</comment>
<feature type="transmembrane region" description="Helical" evidence="8">
    <location>
        <begin position="49"/>
        <end position="69"/>
    </location>
</feature>
<dbReference type="EMBL" id="DSEC01000458">
    <property type="protein sequence ID" value="HER44078.1"/>
    <property type="molecule type" value="Genomic_DNA"/>
</dbReference>
<evidence type="ECO:0000313" key="11">
    <source>
        <dbReference type="EMBL" id="HER44078.1"/>
    </source>
</evidence>
<dbReference type="NCBIfam" id="NF006219">
    <property type="entry name" value="PRK08344.1"/>
    <property type="match status" value="1"/>
</dbReference>
<evidence type="ECO:0000256" key="7">
    <source>
        <dbReference type="ARBA" id="ARBA00023136"/>
    </source>
</evidence>
<keyword evidence="7 8" id="KW-0472">Membrane</keyword>
<dbReference type="Pfam" id="PF00137">
    <property type="entry name" value="ATP-synt_C"/>
    <property type="match status" value="2"/>
</dbReference>
<dbReference type="AlphaFoldDB" id="A0A7V2AVK1"/>
<evidence type="ECO:0000256" key="8">
    <source>
        <dbReference type="SAM" id="Phobius"/>
    </source>
</evidence>
<dbReference type="GO" id="GO:0015078">
    <property type="term" value="F:proton transmembrane transporter activity"/>
    <property type="evidence" value="ECO:0007669"/>
    <property type="project" value="InterPro"/>
</dbReference>
<feature type="chain" id="PRO_5031499274" evidence="9">
    <location>
        <begin position="21"/>
        <end position="158"/>
    </location>
</feature>
<proteinExistence type="inferred from homology"/>
<keyword evidence="4 8" id="KW-0812">Transmembrane</keyword>
<gene>
    <name evidence="11" type="ORF">ENO08_06430</name>
</gene>
<keyword evidence="5 8" id="KW-1133">Transmembrane helix</keyword>
<evidence type="ECO:0000256" key="4">
    <source>
        <dbReference type="ARBA" id="ARBA00022692"/>
    </source>
</evidence>
<reference evidence="11" key="1">
    <citation type="journal article" date="2020" name="mSystems">
        <title>Genome- and Community-Level Interaction Insights into Carbon Utilization and Element Cycling Functions of Hydrothermarchaeota in Hydrothermal Sediment.</title>
        <authorList>
            <person name="Zhou Z."/>
            <person name="Liu Y."/>
            <person name="Xu W."/>
            <person name="Pan J."/>
            <person name="Luo Z.H."/>
            <person name="Li M."/>
        </authorList>
    </citation>
    <scope>NUCLEOTIDE SEQUENCE [LARGE SCALE GENOMIC DNA]</scope>
    <source>
        <strain evidence="11">SpSt-1233</strain>
    </source>
</reference>
<dbReference type="InterPro" id="IPR002379">
    <property type="entry name" value="ATPase_proteolipid_c-like_dom"/>
</dbReference>
<feature type="domain" description="V-ATPase proteolipid subunit C-like" evidence="10">
    <location>
        <begin position="91"/>
        <end position="150"/>
    </location>
</feature>
<evidence type="ECO:0000256" key="5">
    <source>
        <dbReference type="ARBA" id="ARBA00022989"/>
    </source>
</evidence>
<dbReference type="Proteomes" id="UP000886069">
    <property type="component" value="Unassembled WGS sequence"/>
</dbReference>
<evidence type="ECO:0000256" key="6">
    <source>
        <dbReference type="ARBA" id="ARBA00023065"/>
    </source>
</evidence>
<dbReference type="InterPro" id="IPR035921">
    <property type="entry name" value="F/V-ATP_Csub_sf"/>
</dbReference>
<dbReference type="NCBIfam" id="NF005124">
    <property type="entry name" value="PRK06558.1"/>
    <property type="match status" value="1"/>
</dbReference>
<keyword evidence="3" id="KW-0813">Transport</keyword>
<feature type="domain" description="V-ATPase proteolipid subunit C-like" evidence="10">
    <location>
        <begin position="9"/>
        <end position="68"/>
    </location>
</feature>
<evidence type="ECO:0000256" key="9">
    <source>
        <dbReference type="SAM" id="SignalP"/>
    </source>
</evidence>
<evidence type="ECO:0000256" key="1">
    <source>
        <dbReference type="ARBA" id="ARBA00004141"/>
    </source>
</evidence>
<sequence length="158" mass="15762">MLGFMLVVLGAALAAGLAGAGSALGTGVAGQAANGVVSEDPDKFGRLLVLQALPGTQGIYGLVALFMIINRVSGWGVSLREIPVSTGLEVLGAAIPVAITGLVSGLYQGKVCAAACSLVAKRPEEVGKGMVFGVVVETYAVLGLLGTILLLQRISLGA</sequence>
<evidence type="ECO:0000256" key="3">
    <source>
        <dbReference type="ARBA" id="ARBA00022448"/>
    </source>
</evidence>
<comment type="subcellular location">
    <subcellularLocation>
        <location evidence="1">Membrane</location>
        <topology evidence="1">Multi-pass membrane protein</topology>
    </subcellularLocation>
</comment>
<organism evidence="11">
    <name type="scientific">Eiseniibacteriota bacterium</name>
    <dbReference type="NCBI Taxonomy" id="2212470"/>
    <lineage>
        <taxon>Bacteria</taxon>
        <taxon>Candidatus Eiseniibacteriota</taxon>
    </lineage>
</organism>
<dbReference type="CDD" id="cd18179">
    <property type="entry name" value="ATP-synt_Vo_Ao_c_NTPK_rpt1"/>
    <property type="match status" value="1"/>
</dbReference>
<accession>A0A7V2AVK1</accession>
<dbReference type="PANTHER" id="PTHR10263">
    <property type="entry name" value="V-TYPE PROTON ATPASE PROTEOLIPID SUBUNIT"/>
    <property type="match status" value="1"/>
</dbReference>